<dbReference type="AlphaFoldDB" id="A0AAE9WDH8"/>
<evidence type="ECO:0000256" key="1">
    <source>
        <dbReference type="ARBA" id="ARBA00007176"/>
    </source>
</evidence>
<reference evidence="2 3" key="1">
    <citation type="journal article" date="2023" name="G3 (Bethesda)">
        <title>A high-quality reference genome for the fission yeast Schizosaccharomyces osmophilus.</title>
        <authorList>
            <person name="Jia G.S."/>
            <person name="Zhang W.C."/>
            <person name="Liang Y."/>
            <person name="Liu X.H."/>
            <person name="Rhind N."/>
            <person name="Pidoux A."/>
            <person name="Brysch-Herzberg M."/>
            <person name="Du L.L."/>
        </authorList>
    </citation>
    <scope>NUCLEOTIDE SEQUENCE [LARGE SCALE GENOMIC DNA]</scope>
    <source>
        <strain evidence="2 3">CBS 15793</strain>
    </source>
</reference>
<dbReference type="Pfam" id="PF10209">
    <property type="entry name" value="DUF2340"/>
    <property type="match status" value="1"/>
</dbReference>
<comment type="similarity">
    <text evidence="1">Belongs to the UPF0538 family.</text>
</comment>
<organism evidence="2 3">
    <name type="scientific">Schizosaccharomyces osmophilus</name>
    <dbReference type="NCBI Taxonomy" id="2545709"/>
    <lineage>
        <taxon>Eukaryota</taxon>
        <taxon>Fungi</taxon>
        <taxon>Dikarya</taxon>
        <taxon>Ascomycota</taxon>
        <taxon>Taphrinomycotina</taxon>
        <taxon>Schizosaccharomycetes</taxon>
        <taxon>Schizosaccharomycetales</taxon>
        <taxon>Schizosaccharomycetaceae</taxon>
        <taxon>Schizosaccharomyces</taxon>
    </lineage>
</organism>
<accession>A0AAE9WDH8</accession>
<keyword evidence="3" id="KW-1185">Reference proteome</keyword>
<evidence type="ECO:0000313" key="2">
    <source>
        <dbReference type="EMBL" id="WBW74366.1"/>
    </source>
</evidence>
<proteinExistence type="inferred from homology"/>
<dbReference type="Proteomes" id="UP001212411">
    <property type="component" value="Chromosome 2"/>
</dbReference>
<dbReference type="RefSeq" id="XP_056038609.1">
    <property type="nucleotide sequence ID" value="XM_056181735.1"/>
</dbReference>
<evidence type="ECO:0000313" key="3">
    <source>
        <dbReference type="Proteomes" id="UP001212411"/>
    </source>
</evidence>
<protein>
    <submittedName>
        <fullName evidence="2">DUF2340, C2orf76-like protein</fullName>
    </submittedName>
</protein>
<sequence length="123" mass="14545">MAIITIRVIRNFEYRTLKNVVFHDIDLSTTTVGQLKKIIQNRIQTDSALKIYRTTHFDTLKIYVKAQQHKTQNLAINLDHDDWILTDDHQTLAFSGIENETELSYFNLEAYRVYQANPVQKWM</sequence>
<gene>
    <name evidence="2" type="primary">aim29</name>
    <name evidence="2" type="ORF">SOMG_02944</name>
</gene>
<dbReference type="EMBL" id="CP115612">
    <property type="protein sequence ID" value="WBW74366.1"/>
    <property type="molecule type" value="Genomic_DNA"/>
</dbReference>
<dbReference type="InterPro" id="IPR018794">
    <property type="entry name" value="UPF0538"/>
</dbReference>
<dbReference type="PANTHER" id="PTHR18444">
    <property type="entry name" value="UPF0538 FAMILY MEMBER"/>
    <property type="match status" value="1"/>
</dbReference>
<dbReference type="GeneID" id="80876424"/>
<dbReference type="KEGG" id="som:SOMG_02944"/>
<name>A0AAE9WDH8_9SCHI</name>
<dbReference type="PANTHER" id="PTHR18444:SF9">
    <property type="entry name" value="UPF0538 PROTEIN C2ORF76"/>
    <property type="match status" value="1"/>
</dbReference>